<comment type="subcellular location">
    <subcellularLocation>
        <location evidence="1">Secreted</location>
        <location evidence="1">Extracellular space</location>
    </subcellularLocation>
</comment>
<dbReference type="SMART" id="SM00020">
    <property type="entry name" value="Tryp_SPc"/>
    <property type="match status" value="1"/>
</dbReference>
<protein>
    <recommendedName>
        <fullName evidence="5">trypsin</fullName>
        <ecNumber evidence="5">3.4.21.4</ecNumber>
    </recommendedName>
</protein>
<dbReference type="GO" id="GO:0004252">
    <property type="term" value="F:serine-type endopeptidase activity"/>
    <property type="evidence" value="ECO:0007669"/>
    <property type="project" value="UniProtKB-EC"/>
</dbReference>
<evidence type="ECO:0000256" key="1">
    <source>
        <dbReference type="ARBA" id="ARBA00004239"/>
    </source>
</evidence>
<keyword evidence="8" id="KW-1185">Reference proteome</keyword>
<dbReference type="PROSITE" id="PS00134">
    <property type="entry name" value="TRYPSIN_HIS"/>
    <property type="match status" value="1"/>
</dbReference>
<proteinExistence type="predicted"/>
<dbReference type="PANTHER" id="PTHR24271">
    <property type="entry name" value="KALLIKREIN-RELATED"/>
    <property type="match status" value="1"/>
</dbReference>
<gene>
    <name evidence="7" type="ORF">WMY93_025195</name>
</gene>
<comment type="caution">
    <text evidence="7">The sequence shown here is derived from an EMBL/GenBank/DDBJ whole genome shotgun (WGS) entry which is preliminary data.</text>
</comment>
<dbReference type="GO" id="GO:0006508">
    <property type="term" value="P:proteolysis"/>
    <property type="evidence" value="ECO:0007669"/>
    <property type="project" value="InterPro"/>
</dbReference>
<dbReference type="PANTHER" id="PTHR24271:SF87">
    <property type="entry name" value="ARGININE ESTERASE-LIKE-RELATED"/>
    <property type="match status" value="1"/>
</dbReference>
<dbReference type="PRINTS" id="PR00722">
    <property type="entry name" value="CHYMOTRYPSIN"/>
</dbReference>
<sequence>MGSHNSGGPSVNELMATNVSIIDNNTCRKAWRGLPHNVSVLEDTTQAEVSARVILGPPCVQKHCRAEGTHIVGGRDAVPHSRPYMASLQLRGRHGCGGLLVKENFVLTAAHLTGSVIINGKRVKDGALPYMASLQNKLGHHVCGGFLVTDNFVLTAAHCDASNPVHVVLGNHNLENSGQKIEIQKVLKHKSYKEVGKGDDIMLLKLKKNAVYGKHVDIIQLPDKNMEVRPNDVCQVAGWGATRSGGPSVNELMATDVSIIDNNTCRKAWRGLPHNVICAGGYNTGRGFCQVS</sequence>
<dbReference type="SUPFAM" id="SSF50494">
    <property type="entry name" value="Trypsin-like serine proteases"/>
    <property type="match status" value="2"/>
</dbReference>
<dbReference type="EMBL" id="JBBPFD010000018">
    <property type="protein sequence ID" value="KAK7889635.1"/>
    <property type="molecule type" value="Genomic_DNA"/>
</dbReference>
<keyword evidence="3" id="KW-1015">Disulfide bond</keyword>
<dbReference type="CDD" id="cd00190">
    <property type="entry name" value="Tryp_SPc"/>
    <property type="match status" value="1"/>
</dbReference>
<keyword evidence="2" id="KW-0865">Zymogen</keyword>
<evidence type="ECO:0000259" key="6">
    <source>
        <dbReference type="PROSITE" id="PS50240"/>
    </source>
</evidence>
<dbReference type="GO" id="GO:0005576">
    <property type="term" value="C:extracellular region"/>
    <property type="evidence" value="ECO:0007669"/>
    <property type="project" value="UniProtKB-SubCell"/>
</dbReference>
<dbReference type="InterPro" id="IPR001314">
    <property type="entry name" value="Peptidase_S1A"/>
</dbReference>
<comment type="catalytic activity">
    <reaction evidence="4">
        <text>Preferential cleavage: Arg-|-Xaa, Lys-|-Xaa.</text>
        <dbReference type="EC" id="3.4.21.4"/>
    </reaction>
</comment>
<dbReference type="PROSITE" id="PS50240">
    <property type="entry name" value="TRYPSIN_DOM"/>
    <property type="match status" value="1"/>
</dbReference>
<evidence type="ECO:0000256" key="3">
    <source>
        <dbReference type="ARBA" id="ARBA00023157"/>
    </source>
</evidence>
<feature type="domain" description="Peptidase S1" evidence="6">
    <location>
        <begin position="71"/>
        <end position="292"/>
    </location>
</feature>
<organism evidence="7 8">
    <name type="scientific">Mugilogobius chulae</name>
    <name type="common">yellowstripe goby</name>
    <dbReference type="NCBI Taxonomy" id="88201"/>
    <lineage>
        <taxon>Eukaryota</taxon>
        <taxon>Metazoa</taxon>
        <taxon>Chordata</taxon>
        <taxon>Craniata</taxon>
        <taxon>Vertebrata</taxon>
        <taxon>Euteleostomi</taxon>
        <taxon>Actinopterygii</taxon>
        <taxon>Neopterygii</taxon>
        <taxon>Teleostei</taxon>
        <taxon>Neoteleostei</taxon>
        <taxon>Acanthomorphata</taxon>
        <taxon>Gobiaria</taxon>
        <taxon>Gobiiformes</taxon>
        <taxon>Gobioidei</taxon>
        <taxon>Gobiidae</taxon>
        <taxon>Gobionellinae</taxon>
        <taxon>Mugilogobius</taxon>
    </lineage>
</organism>
<dbReference type="InterPro" id="IPR018114">
    <property type="entry name" value="TRYPSIN_HIS"/>
</dbReference>
<evidence type="ECO:0000256" key="2">
    <source>
        <dbReference type="ARBA" id="ARBA00023145"/>
    </source>
</evidence>
<evidence type="ECO:0000256" key="5">
    <source>
        <dbReference type="ARBA" id="ARBA00038868"/>
    </source>
</evidence>
<reference evidence="8" key="1">
    <citation type="submission" date="2024-04" db="EMBL/GenBank/DDBJ databases">
        <title>Salinicola lusitanus LLJ914,a marine bacterium isolated from the Okinawa Trough.</title>
        <authorList>
            <person name="Li J."/>
        </authorList>
    </citation>
    <scope>NUCLEOTIDE SEQUENCE [LARGE SCALE GENOMIC DNA]</scope>
</reference>
<name>A0AAW0N6N8_9GOBI</name>
<dbReference type="AlphaFoldDB" id="A0AAW0N6N8"/>
<dbReference type="InterPro" id="IPR009003">
    <property type="entry name" value="Peptidase_S1_PA"/>
</dbReference>
<evidence type="ECO:0000256" key="4">
    <source>
        <dbReference type="ARBA" id="ARBA00036320"/>
    </source>
</evidence>
<dbReference type="Proteomes" id="UP001460270">
    <property type="component" value="Unassembled WGS sequence"/>
</dbReference>
<accession>A0AAW0N6N8</accession>
<dbReference type="Gene3D" id="2.40.10.10">
    <property type="entry name" value="Trypsin-like serine proteases"/>
    <property type="match status" value="2"/>
</dbReference>
<evidence type="ECO:0000313" key="8">
    <source>
        <dbReference type="Proteomes" id="UP001460270"/>
    </source>
</evidence>
<dbReference type="InterPro" id="IPR043504">
    <property type="entry name" value="Peptidase_S1_PA_chymotrypsin"/>
</dbReference>
<dbReference type="InterPro" id="IPR001254">
    <property type="entry name" value="Trypsin_dom"/>
</dbReference>
<dbReference type="Pfam" id="PF00089">
    <property type="entry name" value="Trypsin"/>
    <property type="match status" value="2"/>
</dbReference>
<dbReference type="FunFam" id="2.40.10.10:FF:000005">
    <property type="entry name" value="Serine protease 37"/>
    <property type="match status" value="1"/>
</dbReference>
<dbReference type="EC" id="3.4.21.4" evidence="5"/>
<evidence type="ECO:0000313" key="7">
    <source>
        <dbReference type="EMBL" id="KAK7889635.1"/>
    </source>
</evidence>